<keyword evidence="1" id="KW-0472">Membrane</keyword>
<feature type="transmembrane region" description="Helical" evidence="1">
    <location>
        <begin position="38"/>
        <end position="55"/>
    </location>
</feature>
<evidence type="ECO:0000256" key="1">
    <source>
        <dbReference type="SAM" id="Phobius"/>
    </source>
</evidence>
<keyword evidence="1" id="KW-0812">Transmembrane</keyword>
<protein>
    <submittedName>
        <fullName evidence="2">Uncharacterized protein</fullName>
    </submittedName>
</protein>
<keyword evidence="1" id="KW-1133">Transmembrane helix</keyword>
<organism evidence="2 3">
    <name type="scientific">Lachnospira eligens</name>
    <dbReference type="NCBI Taxonomy" id="39485"/>
    <lineage>
        <taxon>Bacteria</taxon>
        <taxon>Bacillati</taxon>
        <taxon>Bacillota</taxon>
        <taxon>Clostridia</taxon>
        <taxon>Lachnospirales</taxon>
        <taxon>Lachnospiraceae</taxon>
        <taxon>Lachnospira</taxon>
    </lineage>
</organism>
<dbReference type="GeneID" id="41354989"/>
<dbReference type="RefSeq" id="WP_012738480.1">
    <property type="nucleotide sequence ID" value="NZ_CP085938.1"/>
</dbReference>
<evidence type="ECO:0000313" key="3">
    <source>
        <dbReference type="Proteomes" id="UP000095621"/>
    </source>
</evidence>
<evidence type="ECO:0000313" key="2">
    <source>
        <dbReference type="EMBL" id="CUQ78766.1"/>
    </source>
</evidence>
<sequence>MNRHKHIFSFIFTVVSVPLVLAVQELCSDIQYSLKNYLIILLIISIAGISAWIEYGQYKSEKEIEEKEKVEKQNERAKMVLSQIVQLIDRKAGNIRDNTYELVITTKEWPYFYGAHKYLHEVCENLKFTVAKIIKAENDYVDVSLIYKYYGEEEWKWLAGKSGVSGAVNLNEFINDSETLYNYILSHKDESPIFCNDKSKSKIYKWGRRDNLFGGKGSFYVMPITFSNNQEALVEAVLLISTYGVNFIALNSTKEEENEFRRILAYEVVPYYVSIIQSELGALYMRHNIDRIKRVLLEDK</sequence>
<gene>
    <name evidence="2" type="ORF">ERS852490_02415</name>
</gene>
<proteinExistence type="predicted"/>
<dbReference type="EMBL" id="CZBU01000005">
    <property type="protein sequence ID" value="CUQ78766.1"/>
    <property type="molecule type" value="Genomic_DNA"/>
</dbReference>
<reference evidence="2 3" key="1">
    <citation type="submission" date="2015-09" db="EMBL/GenBank/DDBJ databases">
        <authorList>
            <consortium name="Pathogen Informatics"/>
        </authorList>
    </citation>
    <scope>NUCLEOTIDE SEQUENCE [LARGE SCALE GENOMIC DNA]</scope>
    <source>
        <strain evidence="2 3">2789STDY5834875</strain>
    </source>
</reference>
<accession>A0A174Z3P4</accession>
<dbReference type="AlphaFoldDB" id="A0A174Z3P4"/>
<dbReference type="OrthoDB" id="9957907at2"/>
<name>A0A174Z3P4_9FIRM</name>
<dbReference type="Proteomes" id="UP000095621">
    <property type="component" value="Unassembled WGS sequence"/>
</dbReference>